<gene>
    <name evidence="1" type="ORF">SPELUC_LOCUS7658</name>
</gene>
<sequence>MSLPLFSDTEESITATLATSTASTENKNNPDFAYCKICELNLVRSWQKPYLYTRKGGNTSNMIAHLRDKHNIIKDNYTDYLDEHNEPKCDQTKVTNYFNHMVPLCLPHMQQLIARKLIQFIIQFVEPLYILQDESFCKLIYICVSVFRMPYNKTVKSLIYEAYNWTHGITVTWLSSDFKFQEALLSCDHLAYLHTGETISKELLHIIHEWRLEAIVFAIATDNDANIVKGINLLHENYFNNIVCQLCTTYTLQLSVKEGLKQCKSIHHHVKSLQAQHLREAQCKFNISEDSQNTVANPFDVLTDVKTSAKYSTLNLVYPCMEILKKGFAPETGETVDTYLNLIYEEAENDDNESDETSDDDIPVAGTCQQWQYAYRQFRQRMIARGRGHRQNRRMPRRSNNEDLEDIDKVEDLLPVSTTGLLNRVRAAIYLLMDELWSVLSDNALVVTFFDPRFKHFKWATIPDDIEEGLVDRSYSNDDDFFQDLKTNSAQTNMKEEDE</sequence>
<keyword evidence="2" id="KW-1185">Reference proteome</keyword>
<dbReference type="EMBL" id="CAJVPW010010442">
    <property type="protein sequence ID" value="CAG8615438.1"/>
    <property type="molecule type" value="Genomic_DNA"/>
</dbReference>
<name>A0ACA9MUV9_9GLOM</name>
<reference evidence="1" key="1">
    <citation type="submission" date="2021-06" db="EMBL/GenBank/DDBJ databases">
        <authorList>
            <person name="Kallberg Y."/>
            <person name="Tangrot J."/>
            <person name="Rosling A."/>
        </authorList>
    </citation>
    <scope>NUCLEOTIDE SEQUENCE</scope>
    <source>
        <strain evidence="1">28 12/20/2015</strain>
    </source>
</reference>
<proteinExistence type="predicted"/>
<accession>A0ACA9MUV9</accession>
<dbReference type="Proteomes" id="UP000789366">
    <property type="component" value="Unassembled WGS sequence"/>
</dbReference>
<protein>
    <submittedName>
        <fullName evidence="1">6544_t:CDS:1</fullName>
    </submittedName>
</protein>
<organism evidence="1 2">
    <name type="scientific">Cetraspora pellucida</name>
    <dbReference type="NCBI Taxonomy" id="1433469"/>
    <lineage>
        <taxon>Eukaryota</taxon>
        <taxon>Fungi</taxon>
        <taxon>Fungi incertae sedis</taxon>
        <taxon>Mucoromycota</taxon>
        <taxon>Glomeromycotina</taxon>
        <taxon>Glomeromycetes</taxon>
        <taxon>Diversisporales</taxon>
        <taxon>Gigasporaceae</taxon>
        <taxon>Cetraspora</taxon>
    </lineage>
</organism>
<feature type="non-terminal residue" evidence="1">
    <location>
        <position position="499"/>
    </location>
</feature>
<comment type="caution">
    <text evidence="1">The sequence shown here is derived from an EMBL/GenBank/DDBJ whole genome shotgun (WGS) entry which is preliminary data.</text>
</comment>
<evidence type="ECO:0000313" key="1">
    <source>
        <dbReference type="EMBL" id="CAG8615438.1"/>
    </source>
</evidence>
<evidence type="ECO:0000313" key="2">
    <source>
        <dbReference type="Proteomes" id="UP000789366"/>
    </source>
</evidence>